<evidence type="ECO:0000256" key="2">
    <source>
        <dbReference type="ARBA" id="ARBA00022448"/>
    </source>
</evidence>
<dbReference type="PROSITE" id="PS00211">
    <property type="entry name" value="ABC_TRANSPORTER_1"/>
    <property type="match status" value="1"/>
</dbReference>
<evidence type="ECO:0000256" key="6">
    <source>
        <dbReference type="ARBA" id="ARBA00022840"/>
    </source>
</evidence>
<feature type="transmembrane region" description="Helical" evidence="13">
    <location>
        <begin position="985"/>
        <end position="1005"/>
    </location>
</feature>
<dbReference type="Gene3D" id="1.20.120.1630">
    <property type="match status" value="1"/>
</dbReference>
<feature type="region of interest" description="Disordered" evidence="12">
    <location>
        <begin position="760"/>
        <end position="823"/>
    </location>
</feature>
<dbReference type="Pfam" id="PF00664">
    <property type="entry name" value="ABC_membrane"/>
    <property type="match status" value="1"/>
</dbReference>
<keyword evidence="8" id="KW-0443">Lipid metabolism</keyword>
<dbReference type="PROSITE" id="PS50929">
    <property type="entry name" value="ABC_TM1F"/>
    <property type="match status" value="2"/>
</dbReference>
<dbReference type="PROSITE" id="PS50893">
    <property type="entry name" value="ABC_TRANSPORTER_2"/>
    <property type="match status" value="2"/>
</dbReference>
<dbReference type="Gene3D" id="1.20.1560.10">
    <property type="entry name" value="ABC transporter type 1, transmembrane domain"/>
    <property type="match status" value="3"/>
</dbReference>
<dbReference type="InterPro" id="IPR027417">
    <property type="entry name" value="P-loop_NTPase"/>
</dbReference>
<feature type="compositionally biased region" description="Polar residues" evidence="12">
    <location>
        <begin position="385"/>
        <end position="396"/>
    </location>
</feature>
<evidence type="ECO:0000256" key="3">
    <source>
        <dbReference type="ARBA" id="ARBA00022516"/>
    </source>
</evidence>
<feature type="transmembrane region" description="Helical" evidence="13">
    <location>
        <begin position="295"/>
        <end position="316"/>
    </location>
</feature>
<evidence type="ECO:0000256" key="1">
    <source>
        <dbReference type="ARBA" id="ARBA00004127"/>
    </source>
</evidence>
<dbReference type="GO" id="GO:0005524">
    <property type="term" value="F:ATP binding"/>
    <property type="evidence" value="ECO:0007669"/>
    <property type="project" value="UniProtKB-KW"/>
</dbReference>
<feature type="domain" description="ABC transmembrane type-1" evidence="15">
    <location>
        <begin position="859"/>
        <end position="1068"/>
    </location>
</feature>
<protein>
    <submittedName>
        <fullName evidence="16">Canalicular multispecific organic anion transporter 1</fullName>
    </submittedName>
</protein>
<feature type="transmembrane region" description="Helical" evidence="13">
    <location>
        <begin position="1011"/>
        <end position="1028"/>
    </location>
</feature>
<dbReference type="PANTHER" id="PTHR24223">
    <property type="entry name" value="ATP-BINDING CASSETTE SUB-FAMILY C"/>
    <property type="match status" value="1"/>
</dbReference>
<dbReference type="OrthoDB" id="4865934at2759"/>
<keyword evidence="2" id="KW-0813">Transport</keyword>
<keyword evidence="9 13" id="KW-0472">Membrane</keyword>
<dbReference type="GO" id="GO:0016020">
    <property type="term" value="C:membrane"/>
    <property type="evidence" value="ECO:0007669"/>
    <property type="project" value="InterPro"/>
</dbReference>
<proteinExistence type="predicted"/>
<feature type="transmembrane region" description="Helical" evidence="13">
    <location>
        <begin position="1172"/>
        <end position="1190"/>
    </location>
</feature>
<evidence type="ECO:0000256" key="4">
    <source>
        <dbReference type="ARBA" id="ARBA00022692"/>
    </source>
</evidence>
<feature type="transmembrane region" description="Helical" evidence="13">
    <location>
        <begin position="265"/>
        <end position="283"/>
    </location>
</feature>
<dbReference type="GO" id="GO:0016887">
    <property type="term" value="F:ATP hydrolysis activity"/>
    <property type="evidence" value="ECO:0007669"/>
    <property type="project" value="InterPro"/>
</dbReference>
<keyword evidence="4 13" id="KW-0812">Transmembrane</keyword>
<dbReference type="InterPro" id="IPR011527">
    <property type="entry name" value="ABC1_TM_dom"/>
</dbReference>
<keyword evidence="6" id="KW-0067">ATP-binding</keyword>
<feature type="domain" description="ABC transmembrane type-1" evidence="15">
    <location>
        <begin position="178"/>
        <end position="319"/>
    </location>
</feature>
<dbReference type="SMART" id="SM00382">
    <property type="entry name" value="AAA"/>
    <property type="match status" value="2"/>
</dbReference>
<dbReference type="GO" id="GO:0006656">
    <property type="term" value="P:phosphatidylcholine biosynthetic process"/>
    <property type="evidence" value="ECO:0007669"/>
    <property type="project" value="UniProtKB-UniPathway"/>
</dbReference>
<evidence type="ECO:0000256" key="7">
    <source>
        <dbReference type="ARBA" id="ARBA00022989"/>
    </source>
</evidence>
<evidence type="ECO:0000256" key="9">
    <source>
        <dbReference type="ARBA" id="ARBA00023136"/>
    </source>
</evidence>
<dbReference type="InterPro" id="IPR007318">
    <property type="entry name" value="Phopholipid_MeTrfase"/>
</dbReference>
<dbReference type="InterPro" id="IPR017871">
    <property type="entry name" value="ABC_transporter-like_CS"/>
</dbReference>
<keyword evidence="3" id="KW-0444">Lipid biosynthesis</keyword>
<evidence type="ECO:0000256" key="13">
    <source>
        <dbReference type="SAM" id="Phobius"/>
    </source>
</evidence>
<feature type="domain" description="ABC transporter" evidence="14">
    <location>
        <begin position="1273"/>
        <end position="1502"/>
    </location>
</feature>
<sequence length="1502" mass="165749">MDPPGSQRSLPPQPQPVSNLDAMCVLGGVGCWYFAREQLGEAWLLRIGPNIPVRLLGAALMASSVSLRISAMEAFRQRRTSLSHKQESKVLVTEGPFTWSRHPMYLSMMGNISSVGLMMNSWWGVAACLPFAAYVHCCVIPGEEAYLRERFEGYQDYADRTPKWQQYLTRSQDYSEAWSVLPGLATIILAKTFNLILGYADGVYRDRLYFAKDERLGRCSEGFTNIRTLRMLAWTPAYQEVIMSARREELRMAQIRLWLQKMPAALDYGLTTLVTLVTLGYYVMSTGETLKASVALPVIALIGSLIGPIGQFPVLVRQYKVFRSAYDRLDRFLGFGGRPKPYAPELPDAEAADGGPTSPTAALDLQDCSFSWTDSASECSLDFDTVSSRNPGSQRANEAPAPNLRTLPSDQLLAESLRKRQEELQKQRPKRFIVCTMRGFLNVHTEPDDPYRADNVVGQLVEGQIVTGLEEKGDWVFHDAGGWSIRFHGGFEWLRPVEAAREPLLAQPPYFELSQIDLTIQAEKLLAVIGQEGQGKSSMLLAMMGEMPMKARAVMMAMMAMILIMIVMMVDHEHAIGMASRQCTAFAPQEPWIFAGTLRSNILFGLDMNESLYDSVLEACALKPDLASFPSGDLTDVAAGGSTISGGQRARVSLARAAYRALVELQQRQSPLVLLDDPFCALDKEVAKQVCRSLLSPTNGLLRRCTVMVAAADPWWLRCLTDVGDVQTGIVILRSGKIFAQGRVAELRPQDLTELKELRDQAEEEEMPSSPQMRNPQDMDEEGEDGDVLPILSPLPQDASRLTPSPRPVKLSEAETQTPLTKEQEIRGSLKVAEGRVAGHVQCATYLNYLKGVGYVNFTVMFVALAGIMLFQNFCSLWIVYWTSEKKDTTFMHSWLTDLGIKPPTETSALLKVYACLILGFFISNFAGHALEIIGGIRAAKKTFASALTGALHRPFHWWDTNPTGRVLNRFSEDVEVMDQAVTNIWGVIIGAVLFFLGHTMVLTFSNPMSIWLLPLIILLMEYFARYYRNTVREVQRLFLVSQSEVYQEMTDAITGGITIRAFAAKEQVPGNVMLLYDESKDDFVDISHNIDIRNMLGQCCGPMGGTVVDPNGTIYGSTEWGIWQLDAADNFTWNKIDYYWGNAKPPACRVLSRCLLNLEEFQRATFTIRSLQFWIGLRLGLVGFLMSVFNQLQPILMYYDVLANRSAALVGFSISYSSEVASIVSQFVMNFSDMEMQLVSIERLCEYAKPQDDSPIALMGNTLAPRAGNGGLELRDVVVKYQSALSPALAGVTLHFPAGETVAVVGRTGAGKSSLLLAVLQLAPYTGSICVDGQPLRGLSEQVCGTLVAVVPQQPVLFSGTLRWNLDPGLQFTDAQIWDAIKTVGLLRSCSGTLGLKADVQGSMSGSQQTGSGALALSLGQRQLLCAARALLRSPKVALLDEVTAALPGELALSTVTHLVKKFRDINATTLLVTHQDDLVSVCDRTVRLSHGSVVSDTIAF</sequence>
<dbReference type="InterPro" id="IPR050173">
    <property type="entry name" value="ABC_transporter_C-like"/>
</dbReference>
<keyword evidence="7 13" id="KW-1133">Transmembrane helix</keyword>
<evidence type="ECO:0000259" key="14">
    <source>
        <dbReference type="PROSITE" id="PS50893"/>
    </source>
</evidence>
<dbReference type="InterPro" id="IPR003439">
    <property type="entry name" value="ABC_transporter-like_ATP-bd"/>
</dbReference>
<keyword evidence="10" id="KW-0594">Phospholipid biosynthesis</keyword>
<keyword evidence="17" id="KW-1185">Reference proteome</keyword>
<keyword evidence="11" id="KW-1208">Phospholipid metabolism</keyword>
<feature type="transmembrane region" description="Helical" evidence="13">
    <location>
        <begin position="858"/>
        <end position="882"/>
    </location>
</feature>
<name>A0A1Q9DXS3_SYMMI</name>
<evidence type="ECO:0000256" key="8">
    <source>
        <dbReference type="ARBA" id="ARBA00023098"/>
    </source>
</evidence>
<feature type="transmembrane region" description="Helical" evidence="13">
    <location>
        <begin position="553"/>
        <end position="570"/>
    </location>
</feature>
<dbReference type="Pfam" id="PF04191">
    <property type="entry name" value="PEMT"/>
    <property type="match status" value="1"/>
</dbReference>
<dbReference type="SUPFAM" id="SSF52540">
    <property type="entry name" value="P-loop containing nucleoside triphosphate hydrolases"/>
    <property type="match status" value="2"/>
</dbReference>
<dbReference type="Proteomes" id="UP000186817">
    <property type="component" value="Unassembled WGS sequence"/>
</dbReference>
<evidence type="ECO:0000256" key="12">
    <source>
        <dbReference type="SAM" id="MobiDB-lite"/>
    </source>
</evidence>
<feature type="domain" description="ABC transporter" evidence="14">
    <location>
        <begin position="494"/>
        <end position="760"/>
    </location>
</feature>
<reference evidence="16 17" key="1">
    <citation type="submission" date="2016-02" db="EMBL/GenBank/DDBJ databases">
        <title>Genome analysis of coral dinoflagellate symbionts highlights evolutionary adaptations to a symbiotic lifestyle.</title>
        <authorList>
            <person name="Aranda M."/>
            <person name="Li Y."/>
            <person name="Liew Y.J."/>
            <person name="Baumgarten S."/>
            <person name="Simakov O."/>
            <person name="Wilson M."/>
            <person name="Piel J."/>
            <person name="Ashoor H."/>
            <person name="Bougouffa S."/>
            <person name="Bajic V.B."/>
            <person name="Ryu T."/>
            <person name="Ravasi T."/>
            <person name="Bayer T."/>
            <person name="Micklem G."/>
            <person name="Kim H."/>
            <person name="Bhak J."/>
            <person name="Lajeunesse T.C."/>
            <person name="Voolstra C.R."/>
        </authorList>
    </citation>
    <scope>NUCLEOTIDE SEQUENCE [LARGE SCALE GENOMIC DNA]</scope>
    <source>
        <strain evidence="16 17">CCMP2467</strain>
    </source>
</reference>
<comment type="subcellular location">
    <subcellularLocation>
        <location evidence="1">Endomembrane system</location>
        <topology evidence="1">Multi-pass membrane protein</topology>
    </subcellularLocation>
</comment>
<evidence type="ECO:0000256" key="5">
    <source>
        <dbReference type="ARBA" id="ARBA00022741"/>
    </source>
</evidence>
<dbReference type="InterPro" id="IPR003593">
    <property type="entry name" value="AAA+_ATPase"/>
</dbReference>
<organism evidence="16 17">
    <name type="scientific">Symbiodinium microadriaticum</name>
    <name type="common">Dinoflagellate</name>
    <name type="synonym">Zooxanthella microadriatica</name>
    <dbReference type="NCBI Taxonomy" id="2951"/>
    <lineage>
        <taxon>Eukaryota</taxon>
        <taxon>Sar</taxon>
        <taxon>Alveolata</taxon>
        <taxon>Dinophyceae</taxon>
        <taxon>Suessiales</taxon>
        <taxon>Symbiodiniaceae</taxon>
        <taxon>Symbiodinium</taxon>
    </lineage>
</organism>
<feature type="region of interest" description="Disordered" evidence="12">
    <location>
        <begin position="384"/>
        <end position="408"/>
    </location>
</feature>
<dbReference type="SUPFAM" id="SSF90123">
    <property type="entry name" value="ABC transporter transmembrane region"/>
    <property type="match status" value="2"/>
</dbReference>
<dbReference type="UniPathway" id="UPA00753"/>
<dbReference type="GO" id="GO:0140359">
    <property type="term" value="F:ABC-type transporter activity"/>
    <property type="evidence" value="ECO:0007669"/>
    <property type="project" value="InterPro"/>
</dbReference>
<dbReference type="Gene3D" id="3.40.50.300">
    <property type="entry name" value="P-loop containing nucleotide triphosphate hydrolases"/>
    <property type="match status" value="2"/>
</dbReference>
<evidence type="ECO:0000256" key="11">
    <source>
        <dbReference type="ARBA" id="ARBA00023264"/>
    </source>
</evidence>
<dbReference type="GO" id="GO:0012505">
    <property type="term" value="C:endomembrane system"/>
    <property type="evidence" value="ECO:0007669"/>
    <property type="project" value="UniProtKB-SubCell"/>
</dbReference>
<dbReference type="Pfam" id="PF00005">
    <property type="entry name" value="ABC_tran"/>
    <property type="match status" value="2"/>
</dbReference>
<feature type="compositionally biased region" description="Acidic residues" evidence="12">
    <location>
        <begin position="778"/>
        <end position="787"/>
    </location>
</feature>
<evidence type="ECO:0000313" key="16">
    <source>
        <dbReference type="EMBL" id="OLP99980.1"/>
    </source>
</evidence>
<evidence type="ECO:0000313" key="17">
    <source>
        <dbReference type="Proteomes" id="UP000186817"/>
    </source>
</evidence>
<gene>
    <name evidence="16" type="primary">ABCC2</name>
    <name evidence="16" type="ORF">AK812_SmicGene17390</name>
</gene>
<comment type="caution">
    <text evidence="16">The sequence shown here is derived from an EMBL/GenBank/DDBJ whole genome shotgun (WGS) entry which is preliminary data.</text>
</comment>
<evidence type="ECO:0000259" key="15">
    <source>
        <dbReference type="PROSITE" id="PS50929"/>
    </source>
</evidence>
<dbReference type="EMBL" id="LSRX01000343">
    <property type="protein sequence ID" value="OLP99980.1"/>
    <property type="molecule type" value="Genomic_DNA"/>
</dbReference>
<keyword evidence="5" id="KW-0547">Nucleotide-binding</keyword>
<dbReference type="InterPro" id="IPR036640">
    <property type="entry name" value="ABC1_TM_sf"/>
</dbReference>
<accession>A0A1Q9DXS3</accession>
<evidence type="ECO:0000256" key="10">
    <source>
        <dbReference type="ARBA" id="ARBA00023209"/>
    </source>
</evidence>